<dbReference type="EMBL" id="OX336137">
    <property type="protein sequence ID" value="CAI2719194.1"/>
    <property type="molecule type" value="Genomic_DNA"/>
</dbReference>
<reference evidence="3 4" key="1">
    <citation type="submission" date="2022-09" db="EMBL/GenBank/DDBJ databases">
        <authorList>
            <person name="Kop L."/>
        </authorList>
    </citation>
    <scope>NUCLEOTIDE SEQUENCE [LARGE SCALE GENOMIC DNA]</scope>
    <source>
        <strain evidence="3 4">347</strain>
    </source>
</reference>
<dbReference type="InterPro" id="IPR051043">
    <property type="entry name" value="Sulfatase_Mod_Factor_Kinase"/>
</dbReference>
<keyword evidence="1" id="KW-0732">Signal</keyword>
<evidence type="ECO:0000259" key="2">
    <source>
        <dbReference type="Pfam" id="PF03781"/>
    </source>
</evidence>
<gene>
    <name evidence="3" type="ORF">NSPWAT_2338</name>
</gene>
<evidence type="ECO:0000313" key="3">
    <source>
        <dbReference type="EMBL" id="CAI2719194.1"/>
    </source>
</evidence>
<accession>A0ABN8VZJ0</accession>
<dbReference type="Pfam" id="PF03781">
    <property type="entry name" value="FGE-sulfatase"/>
    <property type="match status" value="1"/>
</dbReference>
<dbReference type="InterPro" id="IPR005532">
    <property type="entry name" value="SUMF_dom"/>
</dbReference>
<dbReference type="PANTHER" id="PTHR23150:SF19">
    <property type="entry name" value="FORMYLGLYCINE-GENERATING ENZYME"/>
    <property type="match status" value="1"/>
</dbReference>
<organism evidence="3 4">
    <name type="scientific">Nitrospina watsonii</name>
    <dbReference type="NCBI Taxonomy" id="1323948"/>
    <lineage>
        <taxon>Bacteria</taxon>
        <taxon>Pseudomonadati</taxon>
        <taxon>Nitrospinota/Tectimicrobiota group</taxon>
        <taxon>Nitrospinota</taxon>
        <taxon>Nitrospinia</taxon>
        <taxon>Nitrospinales</taxon>
        <taxon>Nitrospinaceae</taxon>
        <taxon>Nitrospina</taxon>
    </lineage>
</organism>
<dbReference type="PANTHER" id="PTHR23150">
    <property type="entry name" value="SULFATASE MODIFYING FACTOR 1, 2"/>
    <property type="match status" value="1"/>
</dbReference>
<dbReference type="Proteomes" id="UP001157733">
    <property type="component" value="Chromosome"/>
</dbReference>
<evidence type="ECO:0000256" key="1">
    <source>
        <dbReference type="SAM" id="SignalP"/>
    </source>
</evidence>
<proteinExistence type="predicted"/>
<keyword evidence="4" id="KW-1185">Reference proteome</keyword>
<sequence length="238" mass="26863">MRAASGFHFTFLIAAWLGLGGVAAASPHDASMVLIPEGEFVMGSGAAEDEPEHTIHLSAYYIDKYEVTQQQFEAVMGGNPSGFKGPRHPVEQVTWYEARDFCKQAGKRLPTEAEWEKAARGDTTTRYHWGDAIDGEYAWYWDNSGKSTHPVGEKKPNAFGLYDMAGNVWEWVADNYSDAYYRESPKRDPQGPFDSKYRSVRGGSWRDLEQTLRATRRNYDLAAGRFDHIGFRCARSVE</sequence>
<evidence type="ECO:0000313" key="4">
    <source>
        <dbReference type="Proteomes" id="UP001157733"/>
    </source>
</evidence>
<feature type="chain" id="PRO_5047356300" evidence="1">
    <location>
        <begin position="26"/>
        <end position="238"/>
    </location>
</feature>
<feature type="signal peptide" evidence="1">
    <location>
        <begin position="1"/>
        <end position="25"/>
    </location>
</feature>
<dbReference type="Gene3D" id="3.90.1580.10">
    <property type="entry name" value="paralog of FGE (formylglycine-generating enzyme)"/>
    <property type="match status" value="1"/>
</dbReference>
<dbReference type="InterPro" id="IPR016187">
    <property type="entry name" value="CTDL_fold"/>
</dbReference>
<feature type="domain" description="Sulfatase-modifying factor enzyme-like" evidence="2">
    <location>
        <begin position="30"/>
        <end position="235"/>
    </location>
</feature>
<protein>
    <submittedName>
        <fullName evidence="3">FGE-sulfatase domain-containing protein</fullName>
    </submittedName>
</protein>
<dbReference type="InterPro" id="IPR042095">
    <property type="entry name" value="SUMF_sf"/>
</dbReference>
<dbReference type="SUPFAM" id="SSF56436">
    <property type="entry name" value="C-type lectin-like"/>
    <property type="match status" value="1"/>
</dbReference>
<dbReference type="RefSeq" id="WP_282012043.1">
    <property type="nucleotide sequence ID" value="NZ_OX336137.1"/>
</dbReference>
<name>A0ABN8VZJ0_9BACT</name>